<dbReference type="RefSeq" id="WP_176530246.1">
    <property type="nucleotide sequence ID" value="NZ_CP088022.1"/>
</dbReference>
<gene>
    <name evidence="3" type="ORF">HU230_11820</name>
</gene>
<evidence type="ECO:0000259" key="2">
    <source>
        <dbReference type="Pfam" id="PF00266"/>
    </source>
</evidence>
<dbReference type="Gene3D" id="3.40.640.10">
    <property type="entry name" value="Type I PLP-dependent aspartate aminotransferase-like (Major domain)"/>
    <property type="match status" value="1"/>
</dbReference>
<comment type="caution">
    <text evidence="3">The sequence shown here is derived from an EMBL/GenBank/DDBJ whole genome shotgun (WGS) entry which is preliminary data.</text>
</comment>
<dbReference type="InterPro" id="IPR015422">
    <property type="entry name" value="PyrdxlP-dep_Trfase_small"/>
</dbReference>
<sequence>MLPSQRHLFEIPRDLCYLNSASYSPLPLKTLDAGRAAVGRKGQPWTIDAGFAGRQHERARTAAARLINADANDIALIPAISYGIATVAKALTIPRGTRVIVLENDHSSPVLEWHARAEAQGFVVDTVRQPADGDWTSAVLATIDRSGAPPVGLASISSVHWSDGGIIDVDKVQAALRRQGAMLVIDATQSAGVVALDVTRLDPDAVIFPTYKWLIGPYGRAFLYVAKRHQNGVPLEQTSAGRRNVNSENPVYFGDLAYVDNARRYDMGERDHFITLEMASIGMEMMAEWGAAAVSARLAMLNGRIADGVRDLGLNLLARGLRAPNILSLGMAGGIPKELIAGLAAENIHVALRLGRMRISPHVFNDEADVDRLIAVFTKALAASRAFVPAPRR</sequence>
<dbReference type="GO" id="GO:0008483">
    <property type="term" value="F:transaminase activity"/>
    <property type="evidence" value="ECO:0007669"/>
    <property type="project" value="UniProtKB-KW"/>
</dbReference>
<dbReference type="EMBL" id="JABWSX010000001">
    <property type="protein sequence ID" value="NVL06402.1"/>
    <property type="molecule type" value="Genomic_DNA"/>
</dbReference>
<evidence type="ECO:0000256" key="1">
    <source>
        <dbReference type="ARBA" id="ARBA00022898"/>
    </source>
</evidence>
<dbReference type="InterPro" id="IPR015424">
    <property type="entry name" value="PyrdxlP-dep_Trfase"/>
</dbReference>
<evidence type="ECO:0000313" key="3">
    <source>
        <dbReference type="EMBL" id="NVL06402.1"/>
    </source>
</evidence>
<dbReference type="InterPro" id="IPR015421">
    <property type="entry name" value="PyrdxlP-dep_Trfase_major"/>
</dbReference>
<protein>
    <submittedName>
        <fullName evidence="3">Aminotransferase class V-fold PLP-dependent enzyme</fullName>
    </submittedName>
</protein>
<dbReference type="PANTHER" id="PTHR43586">
    <property type="entry name" value="CYSTEINE DESULFURASE"/>
    <property type="match status" value="1"/>
</dbReference>
<reference evidence="3" key="1">
    <citation type="submission" date="2020-06" db="EMBL/GenBank/DDBJ databases">
        <title>Whole Genome Sequence of Bradyrhizobium sp. Strain 66S1MB.</title>
        <authorList>
            <person name="Bromfield E."/>
            <person name="Cloutier S."/>
        </authorList>
    </citation>
    <scope>NUCLEOTIDE SEQUENCE</scope>
    <source>
        <strain evidence="3">66S1MB</strain>
    </source>
</reference>
<dbReference type="SUPFAM" id="SSF53383">
    <property type="entry name" value="PLP-dependent transferases"/>
    <property type="match status" value="1"/>
</dbReference>
<keyword evidence="3" id="KW-0808">Transferase</keyword>
<proteinExistence type="predicted"/>
<dbReference type="Pfam" id="PF00266">
    <property type="entry name" value="Aminotran_5"/>
    <property type="match status" value="1"/>
</dbReference>
<dbReference type="Gene3D" id="3.90.1150.10">
    <property type="entry name" value="Aspartate Aminotransferase, domain 1"/>
    <property type="match status" value="1"/>
</dbReference>
<accession>A0A974AA36</accession>
<organism evidence="3">
    <name type="scientific">Bradyrhizobium quebecense</name>
    <dbReference type="NCBI Taxonomy" id="2748629"/>
    <lineage>
        <taxon>Bacteria</taxon>
        <taxon>Pseudomonadati</taxon>
        <taxon>Pseudomonadota</taxon>
        <taxon>Alphaproteobacteria</taxon>
        <taxon>Hyphomicrobiales</taxon>
        <taxon>Nitrobacteraceae</taxon>
        <taxon>Bradyrhizobium</taxon>
    </lineage>
</organism>
<keyword evidence="3" id="KW-0032">Aminotransferase</keyword>
<keyword evidence="1" id="KW-0663">Pyridoxal phosphate</keyword>
<name>A0A974AA36_9BRAD</name>
<feature type="domain" description="Aminotransferase class V" evidence="2">
    <location>
        <begin position="52"/>
        <end position="351"/>
    </location>
</feature>
<dbReference type="InterPro" id="IPR000192">
    <property type="entry name" value="Aminotrans_V_dom"/>
</dbReference>
<dbReference type="AlphaFoldDB" id="A0A974AA36"/>
<dbReference type="PANTHER" id="PTHR43586:SF15">
    <property type="entry name" value="BLR3095 PROTEIN"/>
    <property type="match status" value="1"/>
</dbReference>